<sequence length="401" mass="41763">MRRLGLRGRLMLLGTAGVAATLAVGGLLLVLALKFALLRSLEDTARHTANDVAELAVAGELADPVPSGGTGVVQLVDGDGRILAASIGADRLVAVLRPADLDRARTGRTIILHGPEGTTLVVAAPAHGVGTVLVAVSARDAEQTVGALRTTLLVAFPVFLACLAAIAWRLVGATLRPVEEARARQRAFVADAAHELRSPLASLRTQLEVAAHLGEAADPEELLADVARLGRLTDDLLLLARVDERASARRDPVEVLGLVRGLRARYPTVAVTGSAQSTTGDRGQLERIVANLVDNGLRHARTQVAVDVSRDGPQVLITVTDDGPGIPAADRERVFGRFTRLDGARGRDGGGSGLGLAIVRELVAAHNGTVRLADAGPGLRAEVRLPRLGGPAETADRPARP</sequence>
<organism evidence="13 14">
    <name type="scientific">Longispora fulva</name>
    <dbReference type="NCBI Taxonomy" id="619741"/>
    <lineage>
        <taxon>Bacteria</taxon>
        <taxon>Bacillati</taxon>
        <taxon>Actinomycetota</taxon>
        <taxon>Actinomycetes</taxon>
        <taxon>Micromonosporales</taxon>
        <taxon>Micromonosporaceae</taxon>
        <taxon>Longispora</taxon>
    </lineage>
</organism>
<dbReference type="RefSeq" id="WP_231398702.1">
    <property type="nucleotide sequence ID" value="NZ_BONS01000003.1"/>
</dbReference>
<dbReference type="InterPro" id="IPR003594">
    <property type="entry name" value="HATPase_dom"/>
</dbReference>
<dbReference type="SUPFAM" id="SSF47384">
    <property type="entry name" value="Homodimeric domain of signal transducing histidine kinase"/>
    <property type="match status" value="1"/>
</dbReference>
<keyword evidence="4" id="KW-0597">Phosphoprotein</keyword>
<keyword evidence="10 11" id="KW-0472">Membrane</keyword>
<feature type="transmembrane region" description="Helical" evidence="11">
    <location>
        <begin position="12"/>
        <end position="33"/>
    </location>
</feature>
<comment type="subcellular location">
    <subcellularLocation>
        <location evidence="2">Cell membrane</location>
    </subcellularLocation>
</comment>
<dbReference type="EC" id="2.7.13.3" evidence="3"/>
<feature type="transmembrane region" description="Helical" evidence="11">
    <location>
        <begin position="150"/>
        <end position="171"/>
    </location>
</feature>
<dbReference type="PANTHER" id="PTHR45436">
    <property type="entry name" value="SENSOR HISTIDINE KINASE YKOH"/>
    <property type="match status" value="1"/>
</dbReference>
<keyword evidence="5" id="KW-0808">Transferase</keyword>
<evidence type="ECO:0000256" key="10">
    <source>
        <dbReference type="ARBA" id="ARBA00023136"/>
    </source>
</evidence>
<dbReference type="InterPro" id="IPR036890">
    <property type="entry name" value="HATPase_C_sf"/>
</dbReference>
<evidence type="ECO:0000256" key="9">
    <source>
        <dbReference type="ARBA" id="ARBA00023012"/>
    </source>
</evidence>
<proteinExistence type="predicted"/>
<dbReference type="PRINTS" id="PR00344">
    <property type="entry name" value="BCTRLSENSOR"/>
</dbReference>
<evidence type="ECO:0000256" key="7">
    <source>
        <dbReference type="ARBA" id="ARBA00022777"/>
    </source>
</evidence>
<dbReference type="GO" id="GO:0000155">
    <property type="term" value="F:phosphorelay sensor kinase activity"/>
    <property type="evidence" value="ECO:0007669"/>
    <property type="project" value="InterPro"/>
</dbReference>
<evidence type="ECO:0000256" key="5">
    <source>
        <dbReference type="ARBA" id="ARBA00022679"/>
    </source>
</evidence>
<evidence type="ECO:0000256" key="6">
    <source>
        <dbReference type="ARBA" id="ARBA00022692"/>
    </source>
</evidence>
<evidence type="ECO:0000256" key="4">
    <source>
        <dbReference type="ARBA" id="ARBA00022553"/>
    </source>
</evidence>
<dbReference type="Pfam" id="PF02518">
    <property type="entry name" value="HATPase_c"/>
    <property type="match status" value="1"/>
</dbReference>
<evidence type="ECO:0000259" key="12">
    <source>
        <dbReference type="PROSITE" id="PS50109"/>
    </source>
</evidence>
<gene>
    <name evidence="13" type="ORF">IW245_001597</name>
</gene>
<reference evidence="13" key="1">
    <citation type="submission" date="2020-11" db="EMBL/GenBank/DDBJ databases">
        <title>Sequencing the genomes of 1000 actinobacteria strains.</title>
        <authorList>
            <person name="Klenk H.-P."/>
        </authorList>
    </citation>
    <scope>NUCLEOTIDE SEQUENCE</scope>
    <source>
        <strain evidence="13">DSM 45356</strain>
    </source>
</reference>
<dbReference type="SMART" id="SM00388">
    <property type="entry name" value="HisKA"/>
    <property type="match status" value="1"/>
</dbReference>
<name>A0A8J7GPA6_9ACTN</name>
<accession>A0A8J7GPA6</accession>
<keyword evidence="6 11" id="KW-0812">Transmembrane</keyword>
<dbReference type="InterPro" id="IPR005467">
    <property type="entry name" value="His_kinase_dom"/>
</dbReference>
<evidence type="ECO:0000313" key="14">
    <source>
        <dbReference type="Proteomes" id="UP000622552"/>
    </source>
</evidence>
<dbReference type="Gene3D" id="3.30.565.10">
    <property type="entry name" value="Histidine kinase-like ATPase, C-terminal domain"/>
    <property type="match status" value="1"/>
</dbReference>
<feature type="domain" description="Histidine kinase" evidence="12">
    <location>
        <begin position="191"/>
        <end position="389"/>
    </location>
</feature>
<dbReference type="CDD" id="cd00082">
    <property type="entry name" value="HisKA"/>
    <property type="match status" value="1"/>
</dbReference>
<evidence type="ECO:0000256" key="8">
    <source>
        <dbReference type="ARBA" id="ARBA00022989"/>
    </source>
</evidence>
<evidence type="ECO:0000256" key="2">
    <source>
        <dbReference type="ARBA" id="ARBA00004236"/>
    </source>
</evidence>
<dbReference type="Gene3D" id="1.10.287.130">
    <property type="match status" value="1"/>
</dbReference>
<evidence type="ECO:0000313" key="13">
    <source>
        <dbReference type="EMBL" id="MBG6135403.1"/>
    </source>
</evidence>
<dbReference type="GO" id="GO:0005886">
    <property type="term" value="C:plasma membrane"/>
    <property type="evidence" value="ECO:0007669"/>
    <property type="project" value="UniProtKB-SubCell"/>
</dbReference>
<protein>
    <recommendedName>
        <fullName evidence="3">histidine kinase</fullName>
        <ecNumber evidence="3">2.7.13.3</ecNumber>
    </recommendedName>
</protein>
<dbReference type="SMART" id="SM00387">
    <property type="entry name" value="HATPase_c"/>
    <property type="match status" value="1"/>
</dbReference>
<dbReference type="PANTHER" id="PTHR45436:SF5">
    <property type="entry name" value="SENSOR HISTIDINE KINASE TRCS"/>
    <property type="match status" value="1"/>
</dbReference>
<comment type="caution">
    <text evidence="13">The sequence shown here is derived from an EMBL/GenBank/DDBJ whole genome shotgun (WGS) entry which is preliminary data.</text>
</comment>
<dbReference type="InterPro" id="IPR050428">
    <property type="entry name" value="TCS_sensor_his_kinase"/>
</dbReference>
<comment type="catalytic activity">
    <reaction evidence="1">
        <text>ATP + protein L-histidine = ADP + protein N-phospho-L-histidine.</text>
        <dbReference type="EC" id="2.7.13.3"/>
    </reaction>
</comment>
<dbReference type="InterPro" id="IPR036097">
    <property type="entry name" value="HisK_dim/P_sf"/>
</dbReference>
<dbReference type="AlphaFoldDB" id="A0A8J7GPA6"/>
<evidence type="ECO:0000256" key="3">
    <source>
        <dbReference type="ARBA" id="ARBA00012438"/>
    </source>
</evidence>
<dbReference type="EMBL" id="JADOUF010000001">
    <property type="protein sequence ID" value="MBG6135403.1"/>
    <property type="molecule type" value="Genomic_DNA"/>
</dbReference>
<keyword evidence="14" id="KW-1185">Reference proteome</keyword>
<evidence type="ECO:0000256" key="11">
    <source>
        <dbReference type="SAM" id="Phobius"/>
    </source>
</evidence>
<keyword evidence="8 11" id="KW-1133">Transmembrane helix</keyword>
<dbReference type="CDD" id="cd00075">
    <property type="entry name" value="HATPase"/>
    <property type="match status" value="1"/>
</dbReference>
<evidence type="ECO:0000256" key="1">
    <source>
        <dbReference type="ARBA" id="ARBA00000085"/>
    </source>
</evidence>
<dbReference type="Proteomes" id="UP000622552">
    <property type="component" value="Unassembled WGS sequence"/>
</dbReference>
<keyword evidence="7 13" id="KW-0418">Kinase</keyword>
<dbReference type="PROSITE" id="PS50109">
    <property type="entry name" value="HIS_KIN"/>
    <property type="match status" value="1"/>
</dbReference>
<keyword evidence="9" id="KW-0902">Two-component regulatory system</keyword>
<dbReference type="InterPro" id="IPR003661">
    <property type="entry name" value="HisK_dim/P_dom"/>
</dbReference>
<dbReference type="SUPFAM" id="SSF55874">
    <property type="entry name" value="ATPase domain of HSP90 chaperone/DNA topoisomerase II/histidine kinase"/>
    <property type="match status" value="1"/>
</dbReference>
<dbReference type="Pfam" id="PF00512">
    <property type="entry name" value="HisKA"/>
    <property type="match status" value="1"/>
</dbReference>
<dbReference type="InterPro" id="IPR004358">
    <property type="entry name" value="Sig_transdc_His_kin-like_C"/>
</dbReference>